<keyword evidence="1" id="KW-0812">Transmembrane</keyword>
<organism evidence="3">
    <name type="scientific">Rhizophora mucronata</name>
    <name type="common">Asiatic mangrove</name>
    <dbReference type="NCBI Taxonomy" id="61149"/>
    <lineage>
        <taxon>Eukaryota</taxon>
        <taxon>Viridiplantae</taxon>
        <taxon>Streptophyta</taxon>
        <taxon>Embryophyta</taxon>
        <taxon>Tracheophyta</taxon>
        <taxon>Spermatophyta</taxon>
        <taxon>Magnoliopsida</taxon>
        <taxon>eudicotyledons</taxon>
        <taxon>Gunneridae</taxon>
        <taxon>Pentapetalae</taxon>
        <taxon>rosids</taxon>
        <taxon>fabids</taxon>
        <taxon>Malpighiales</taxon>
        <taxon>Rhizophoraceae</taxon>
        <taxon>Rhizophora</taxon>
    </lineage>
</organism>
<proteinExistence type="predicted"/>
<evidence type="ECO:0000256" key="1">
    <source>
        <dbReference type="SAM" id="Phobius"/>
    </source>
</evidence>
<dbReference type="AlphaFoldDB" id="A0A2P2Q4J3"/>
<feature type="chain" id="PRO_5015176067" evidence="2">
    <location>
        <begin position="17"/>
        <end position="72"/>
    </location>
</feature>
<evidence type="ECO:0000313" key="3">
    <source>
        <dbReference type="EMBL" id="MBX61896.1"/>
    </source>
</evidence>
<evidence type="ECO:0000256" key="2">
    <source>
        <dbReference type="SAM" id="SignalP"/>
    </source>
</evidence>
<keyword evidence="2" id="KW-0732">Signal</keyword>
<sequence length="72" mass="8316">MRAGVFLCMFSYACWCFYLCMCSCACLCISLCMCLCVCTGVFLYVLICIRAHHRHVFAFNSQFLHYLLPACF</sequence>
<feature type="signal peptide" evidence="2">
    <location>
        <begin position="1"/>
        <end position="16"/>
    </location>
</feature>
<keyword evidence="1" id="KW-0472">Membrane</keyword>
<accession>A0A2P2Q4J3</accession>
<name>A0A2P2Q4J3_RHIMU</name>
<keyword evidence="1" id="KW-1133">Transmembrane helix</keyword>
<dbReference type="EMBL" id="GGEC01081412">
    <property type="protein sequence ID" value="MBX61896.1"/>
    <property type="molecule type" value="Transcribed_RNA"/>
</dbReference>
<reference evidence="3" key="1">
    <citation type="submission" date="2018-02" db="EMBL/GenBank/DDBJ databases">
        <title>Rhizophora mucronata_Transcriptome.</title>
        <authorList>
            <person name="Meera S.P."/>
            <person name="Sreeshan A."/>
            <person name="Augustine A."/>
        </authorList>
    </citation>
    <scope>NUCLEOTIDE SEQUENCE</scope>
    <source>
        <tissue evidence="3">Leaf</tissue>
    </source>
</reference>
<feature type="transmembrane region" description="Helical" evidence="1">
    <location>
        <begin position="12"/>
        <end position="45"/>
    </location>
</feature>
<protein>
    <submittedName>
        <fullName evidence="3">Uncharacterized protein</fullName>
    </submittedName>
</protein>